<dbReference type="RefSeq" id="WP_243363010.1">
    <property type="nucleotide sequence ID" value="NZ_JALGBH010000002.1"/>
</dbReference>
<accession>A0ABS9ZZK2</accession>
<evidence type="ECO:0000313" key="3">
    <source>
        <dbReference type="Proteomes" id="UP001165460"/>
    </source>
</evidence>
<protein>
    <submittedName>
        <fullName evidence="2">Uncharacterized protein</fullName>
    </submittedName>
</protein>
<reference evidence="2" key="1">
    <citation type="submission" date="2022-03" db="EMBL/GenBank/DDBJ databases">
        <authorList>
            <person name="Woo C.Y."/>
        </authorList>
    </citation>
    <scope>NUCLEOTIDE SEQUENCE</scope>
    <source>
        <strain evidence="2">CYS-01</strain>
    </source>
</reference>
<name>A0ABS9ZZK2_9SPHI</name>
<feature type="region of interest" description="Disordered" evidence="1">
    <location>
        <begin position="1"/>
        <end position="35"/>
    </location>
</feature>
<feature type="compositionally biased region" description="Polar residues" evidence="1">
    <location>
        <begin position="24"/>
        <end position="35"/>
    </location>
</feature>
<feature type="compositionally biased region" description="Basic and acidic residues" evidence="1">
    <location>
        <begin position="1"/>
        <end position="11"/>
    </location>
</feature>
<evidence type="ECO:0000313" key="2">
    <source>
        <dbReference type="EMBL" id="MCJ0743722.1"/>
    </source>
</evidence>
<comment type="caution">
    <text evidence="2">The sequence shown here is derived from an EMBL/GenBank/DDBJ whole genome shotgun (WGS) entry which is preliminary data.</text>
</comment>
<keyword evidence="3" id="KW-1185">Reference proteome</keyword>
<gene>
    <name evidence="2" type="ORF">MMF97_13450</name>
</gene>
<organism evidence="2 3">
    <name type="scientific">Pedobacter montanisoli</name>
    <dbReference type="NCBI Taxonomy" id="2923277"/>
    <lineage>
        <taxon>Bacteria</taxon>
        <taxon>Pseudomonadati</taxon>
        <taxon>Bacteroidota</taxon>
        <taxon>Sphingobacteriia</taxon>
        <taxon>Sphingobacteriales</taxon>
        <taxon>Sphingobacteriaceae</taxon>
        <taxon>Pedobacter</taxon>
    </lineage>
</organism>
<evidence type="ECO:0000256" key="1">
    <source>
        <dbReference type="SAM" id="MobiDB-lite"/>
    </source>
</evidence>
<proteinExistence type="predicted"/>
<sequence>MNTDKEKEKKISQQKQKTVRGSGFTYNEDQQSTDQSIPLAAADKKQVVRLPKLGKKYRI</sequence>
<dbReference type="EMBL" id="JALGBH010000002">
    <property type="protein sequence ID" value="MCJ0743722.1"/>
    <property type="molecule type" value="Genomic_DNA"/>
</dbReference>
<dbReference type="Proteomes" id="UP001165460">
    <property type="component" value="Unassembled WGS sequence"/>
</dbReference>